<gene>
    <name evidence="1" type="ORF">DI563_26840</name>
</gene>
<proteinExistence type="predicted"/>
<dbReference type="Proteomes" id="UP000249135">
    <property type="component" value="Unassembled WGS sequence"/>
</dbReference>
<protein>
    <submittedName>
        <fullName evidence="1">Hybrid sensor histidine kinase/response regulator</fullName>
    </submittedName>
</protein>
<name>A0A2W5PNE6_VARPD</name>
<reference evidence="1 2" key="1">
    <citation type="submission" date="2017-08" db="EMBL/GenBank/DDBJ databases">
        <title>Infants hospitalized years apart are colonized by the same room-sourced microbial strains.</title>
        <authorList>
            <person name="Brooks B."/>
            <person name="Olm M.R."/>
            <person name="Firek B.A."/>
            <person name="Baker R."/>
            <person name="Thomas B.C."/>
            <person name="Morowitz M.J."/>
            <person name="Banfield J.F."/>
        </authorList>
    </citation>
    <scope>NUCLEOTIDE SEQUENCE [LARGE SCALE GENOMIC DNA]</scope>
    <source>
        <strain evidence="1">S2_005_003_R2_41</strain>
    </source>
</reference>
<organism evidence="1 2">
    <name type="scientific">Variovorax paradoxus</name>
    <dbReference type="NCBI Taxonomy" id="34073"/>
    <lineage>
        <taxon>Bacteria</taxon>
        <taxon>Pseudomonadati</taxon>
        <taxon>Pseudomonadota</taxon>
        <taxon>Betaproteobacteria</taxon>
        <taxon>Burkholderiales</taxon>
        <taxon>Comamonadaceae</taxon>
        <taxon>Variovorax</taxon>
    </lineage>
</organism>
<comment type="caution">
    <text evidence="1">The sequence shown here is derived from an EMBL/GenBank/DDBJ whole genome shotgun (WGS) entry which is preliminary data.</text>
</comment>
<evidence type="ECO:0000313" key="1">
    <source>
        <dbReference type="EMBL" id="PZQ64305.1"/>
    </source>
</evidence>
<dbReference type="AlphaFoldDB" id="A0A2W5PNE6"/>
<dbReference type="GO" id="GO:0016301">
    <property type="term" value="F:kinase activity"/>
    <property type="evidence" value="ECO:0007669"/>
    <property type="project" value="UniProtKB-KW"/>
</dbReference>
<keyword evidence="1" id="KW-0418">Kinase</keyword>
<sequence>MERRVLVHAPRGRDALVVQRVVEQMGLTAVVCGSHDELLARMSEGAAAALLTEEALLGLPEEPLHAWLTAQPSWSDFPFIVLATREARSMRALAMMQTLGNVVVLERPVHTQTLARATDAAVRQRR</sequence>
<evidence type="ECO:0000313" key="2">
    <source>
        <dbReference type="Proteomes" id="UP000249135"/>
    </source>
</evidence>
<accession>A0A2W5PNE6</accession>
<feature type="non-terminal residue" evidence="1">
    <location>
        <position position="126"/>
    </location>
</feature>
<keyword evidence="1" id="KW-0808">Transferase</keyword>
<dbReference type="InterPro" id="IPR011006">
    <property type="entry name" value="CheY-like_superfamily"/>
</dbReference>
<dbReference type="SUPFAM" id="SSF52172">
    <property type="entry name" value="CheY-like"/>
    <property type="match status" value="1"/>
</dbReference>
<dbReference type="EMBL" id="QFPP01000552">
    <property type="protein sequence ID" value="PZQ64305.1"/>
    <property type="molecule type" value="Genomic_DNA"/>
</dbReference>